<evidence type="ECO:0000256" key="3">
    <source>
        <dbReference type="ARBA" id="ARBA00022448"/>
    </source>
</evidence>
<dbReference type="GO" id="GO:1990281">
    <property type="term" value="C:efflux pump complex"/>
    <property type="evidence" value="ECO:0007669"/>
    <property type="project" value="TreeGrafter"/>
</dbReference>
<protein>
    <submittedName>
        <fullName evidence="13">Uncharacterized protein</fullName>
    </submittedName>
</protein>
<sequence>MQRKTLFSIALLATVAVSTGAWFTTSRGAVDPGDGARSARAGRNGEGAPVAVVTALAERANMPVRKRAIGFIETPASVVVKSRLDSQLMEQHVVDGQFVKAGDLLFTLDDRDLKAQIEKDEAAIARDQAVHKRTEADLARYQQLLVKNAGTQQSVDQATADERSAAATILSDKATLDADKLKLGYTRILAPIDGRAGAVQVTPGNLVGANSTGLGLVTLTQMKPLRVTFTLPERDLSVLQRALGSGRAVPVTASVPDSGKPSAQGTLNFVDSTVDMTSGTITAKGSFSNDDLALWPGQYVDVEIAADTLMGTTVVPTVAVQTGQKGAYVYVAKADQTAELRQIKVALSDGDRTALSEGLEPGERVVTDGQMRLKTGVRIRERAAKDSAPADPAAQGTPIAQGAKS</sequence>
<feature type="chain" id="PRO_5009099968" evidence="8">
    <location>
        <begin position="24"/>
        <end position="405"/>
    </location>
</feature>
<evidence type="ECO:0000259" key="12">
    <source>
        <dbReference type="Pfam" id="PF25967"/>
    </source>
</evidence>
<evidence type="ECO:0000259" key="11">
    <source>
        <dbReference type="Pfam" id="PF25944"/>
    </source>
</evidence>
<name>A0A1D7U362_9HYPH</name>
<dbReference type="Gene3D" id="2.40.30.170">
    <property type="match status" value="1"/>
</dbReference>
<dbReference type="NCBIfam" id="TIGR01730">
    <property type="entry name" value="RND_mfp"/>
    <property type="match status" value="1"/>
</dbReference>
<evidence type="ECO:0000313" key="13">
    <source>
        <dbReference type="EMBL" id="AOO81799.1"/>
    </source>
</evidence>
<dbReference type="Proteomes" id="UP000094969">
    <property type="component" value="Chromosome"/>
</dbReference>
<dbReference type="InterPro" id="IPR058627">
    <property type="entry name" value="MdtA-like_C"/>
</dbReference>
<gene>
    <name evidence="13" type="ORF">BHK69_16275</name>
</gene>
<accession>A0A1D7U362</accession>
<dbReference type="Gene3D" id="2.40.50.100">
    <property type="match status" value="1"/>
</dbReference>
<keyword evidence="6" id="KW-0472">Membrane</keyword>
<dbReference type="Pfam" id="PF25944">
    <property type="entry name" value="Beta-barrel_RND"/>
    <property type="match status" value="1"/>
</dbReference>
<keyword evidence="14" id="KW-1185">Reference proteome</keyword>
<evidence type="ECO:0000256" key="2">
    <source>
        <dbReference type="ARBA" id="ARBA00009477"/>
    </source>
</evidence>
<evidence type="ECO:0000256" key="6">
    <source>
        <dbReference type="ARBA" id="ARBA00023136"/>
    </source>
</evidence>
<keyword evidence="3" id="KW-0813">Transport</keyword>
<dbReference type="AlphaFoldDB" id="A0A1D7U362"/>
<keyword evidence="5" id="KW-0997">Cell inner membrane</keyword>
<reference evidence="13 14" key="1">
    <citation type="journal article" date="2015" name="Antonie Van Leeuwenhoek">
        <title>Bosea vaviloviae sp. nov., a new species of slow-growing rhizobia isolated from nodules of the relict species Vavilovia formosa (Stev.) Fed.</title>
        <authorList>
            <person name="Safronova V.I."/>
            <person name="Kuznetsova I.G."/>
            <person name="Sazanova A.L."/>
            <person name="Kimeklis A.K."/>
            <person name="Belimov A.A."/>
            <person name="Andronov E.E."/>
            <person name="Pinaev A.G."/>
            <person name="Chizhevskaya E.P."/>
            <person name="Pukhaev A.R."/>
            <person name="Popov K.P."/>
            <person name="Willems A."/>
            <person name="Tikhonovich I.A."/>
        </authorList>
    </citation>
    <scope>NUCLEOTIDE SEQUENCE [LARGE SCALE GENOMIC DNA]</scope>
    <source>
        <strain evidence="13 14">Vaf18</strain>
    </source>
</reference>
<evidence type="ECO:0000259" key="10">
    <source>
        <dbReference type="Pfam" id="PF25917"/>
    </source>
</evidence>
<evidence type="ECO:0000256" key="1">
    <source>
        <dbReference type="ARBA" id="ARBA00004236"/>
    </source>
</evidence>
<keyword evidence="8" id="KW-0732">Signal</keyword>
<organism evidence="13 14">
    <name type="scientific">Bosea vaviloviae</name>
    <dbReference type="NCBI Taxonomy" id="1526658"/>
    <lineage>
        <taxon>Bacteria</taxon>
        <taxon>Pseudomonadati</taxon>
        <taxon>Pseudomonadota</taxon>
        <taxon>Alphaproteobacteria</taxon>
        <taxon>Hyphomicrobiales</taxon>
        <taxon>Boseaceae</taxon>
        <taxon>Bosea</taxon>
    </lineage>
</organism>
<dbReference type="InterPro" id="IPR006143">
    <property type="entry name" value="RND_pump_MFP"/>
</dbReference>
<feature type="domain" description="Multidrug resistance protein MdtA-like barrel-sandwich hybrid" evidence="10">
    <location>
        <begin position="78"/>
        <end position="213"/>
    </location>
</feature>
<dbReference type="KEGG" id="bvv:BHK69_16275"/>
<feature type="domain" description="Multidrug resistance protein MdtA-like alpha-helical hairpin" evidence="9">
    <location>
        <begin position="120"/>
        <end position="186"/>
    </location>
</feature>
<dbReference type="SUPFAM" id="SSF111369">
    <property type="entry name" value="HlyD-like secretion proteins"/>
    <property type="match status" value="1"/>
</dbReference>
<dbReference type="PANTHER" id="PTHR30469">
    <property type="entry name" value="MULTIDRUG RESISTANCE PROTEIN MDTA"/>
    <property type="match status" value="1"/>
</dbReference>
<evidence type="ECO:0000256" key="4">
    <source>
        <dbReference type="ARBA" id="ARBA00022475"/>
    </source>
</evidence>
<dbReference type="Pfam" id="PF25967">
    <property type="entry name" value="RND-MFP_C"/>
    <property type="match status" value="1"/>
</dbReference>
<dbReference type="InterPro" id="IPR058626">
    <property type="entry name" value="MdtA-like_b-barrel"/>
</dbReference>
<feature type="signal peptide" evidence="8">
    <location>
        <begin position="1"/>
        <end position="23"/>
    </location>
</feature>
<feature type="domain" description="Multidrug resistance protein MdtA-like beta-barrel" evidence="11">
    <location>
        <begin position="224"/>
        <end position="307"/>
    </location>
</feature>
<dbReference type="InterPro" id="IPR058625">
    <property type="entry name" value="MdtA-like_BSH"/>
</dbReference>
<dbReference type="FunFam" id="2.40.420.20:FF:000006">
    <property type="entry name" value="RND family efflux transporter MFP subunit"/>
    <property type="match status" value="1"/>
</dbReference>
<feature type="region of interest" description="Disordered" evidence="7">
    <location>
        <begin position="382"/>
        <end position="405"/>
    </location>
</feature>
<dbReference type="Pfam" id="PF25876">
    <property type="entry name" value="HH_MFP_RND"/>
    <property type="match status" value="1"/>
</dbReference>
<evidence type="ECO:0000256" key="8">
    <source>
        <dbReference type="SAM" id="SignalP"/>
    </source>
</evidence>
<dbReference type="PANTHER" id="PTHR30469:SF36">
    <property type="entry name" value="BLL3903 PROTEIN"/>
    <property type="match status" value="1"/>
</dbReference>
<evidence type="ECO:0000256" key="7">
    <source>
        <dbReference type="SAM" id="MobiDB-lite"/>
    </source>
</evidence>
<dbReference type="OrthoDB" id="9783047at2"/>
<dbReference type="Gene3D" id="2.40.420.20">
    <property type="match status" value="1"/>
</dbReference>
<dbReference type="Pfam" id="PF25917">
    <property type="entry name" value="BSH_RND"/>
    <property type="match status" value="1"/>
</dbReference>
<evidence type="ECO:0000313" key="14">
    <source>
        <dbReference type="Proteomes" id="UP000094969"/>
    </source>
</evidence>
<proteinExistence type="inferred from homology"/>
<dbReference type="Gene3D" id="1.10.287.470">
    <property type="entry name" value="Helix hairpin bin"/>
    <property type="match status" value="1"/>
</dbReference>
<dbReference type="InterPro" id="IPR058624">
    <property type="entry name" value="MdtA-like_HH"/>
</dbReference>
<feature type="domain" description="Multidrug resistance protein MdtA-like C-terminal permuted SH3" evidence="12">
    <location>
        <begin position="314"/>
        <end position="369"/>
    </location>
</feature>
<dbReference type="EMBL" id="CP017147">
    <property type="protein sequence ID" value="AOO81799.1"/>
    <property type="molecule type" value="Genomic_DNA"/>
</dbReference>
<evidence type="ECO:0000259" key="9">
    <source>
        <dbReference type="Pfam" id="PF25876"/>
    </source>
</evidence>
<dbReference type="STRING" id="1526658.BHK69_16275"/>
<dbReference type="RefSeq" id="WP_069691009.1">
    <property type="nucleotide sequence ID" value="NZ_CP017147.1"/>
</dbReference>
<comment type="similarity">
    <text evidence="2">Belongs to the membrane fusion protein (MFP) (TC 8.A.1) family.</text>
</comment>
<dbReference type="GO" id="GO:0015562">
    <property type="term" value="F:efflux transmembrane transporter activity"/>
    <property type="evidence" value="ECO:0007669"/>
    <property type="project" value="TreeGrafter"/>
</dbReference>
<comment type="subcellular location">
    <subcellularLocation>
        <location evidence="1">Cell membrane</location>
    </subcellularLocation>
</comment>
<evidence type="ECO:0000256" key="5">
    <source>
        <dbReference type="ARBA" id="ARBA00022519"/>
    </source>
</evidence>
<keyword evidence="4" id="KW-1003">Cell membrane</keyword>